<dbReference type="Proteomes" id="UP000001635">
    <property type="component" value="Chromosome"/>
</dbReference>
<evidence type="ECO:0000313" key="2">
    <source>
        <dbReference type="EMBL" id="AEL26484.1"/>
    </source>
</evidence>
<dbReference type="RefSeq" id="WP_014020775.1">
    <property type="nucleotide sequence ID" value="NC_015914.1"/>
</dbReference>
<accession>G0IZY2</accession>
<dbReference type="PANTHER" id="PTHR20883">
    <property type="entry name" value="PHYTANOYL-COA DIOXYGENASE DOMAIN CONTAINING 1"/>
    <property type="match status" value="1"/>
</dbReference>
<keyword evidence="2" id="KW-0560">Oxidoreductase</keyword>
<dbReference type="KEGG" id="cmr:Cycma_2745"/>
<gene>
    <name evidence="2" type="ordered locus">Cycma_2745</name>
</gene>
<keyword evidence="3" id="KW-1185">Reference proteome</keyword>
<dbReference type="eggNOG" id="COG5285">
    <property type="taxonomic scope" value="Bacteria"/>
</dbReference>
<dbReference type="EMBL" id="CP002955">
    <property type="protein sequence ID" value="AEL26484.1"/>
    <property type="molecule type" value="Genomic_DNA"/>
</dbReference>
<sequence>MKNILQKMGVSSTLLSQEEQDFLRKNGYLNLGKLLDDNSLRAIRNRINEILEEEGEDAGAELMESPSIRHPKEAGACRLGNLVNKGVAFDIFYTHPKVLAAISLVLGEQFKLSSLNYRAALPGAGLQKLHVDWPESIQNQEFMVCNSIWLLDDFHVENGATRVVPGTHLNPTLPAEVMNDPLDSHPDEKIIVAEAGSVVIFNSHTWHGGTTNHSTQPRRAIHSYFCKRDQVQQTDQSKYIKESTLDRISKEAAFILGLEKNEK</sequence>
<dbReference type="GO" id="GO:0016706">
    <property type="term" value="F:2-oxoglutarate-dependent dioxygenase activity"/>
    <property type="evidence" value="ECO:0007669"/>
    <property type="project" value="UniProtKB-ARBA"/>
</dbReference>
<dbReference type="PANTHER" id="PTHR20883:SF48">
    <property type="entry name" value="ECTOINE DIOXYGENASE"/>
    <property type="match status" value="1"/>
</dbReference>
<dbReference type="STRING" id="880070.Cycma_2745"/>
<evidence type="ECO:0000313" key="3">
    <source>
        <dbReference type="Proteomes" id="UP000001635"/>
    </source>
</evidence>
<reference evidence="3" key="1">
    <citation type="submission" date="2011-07" db="EMBL/GenBank/DDBJ databases">
        <title>The complete genome of Cyclobacterium marinum DSM 745.</title>
        <authorList>
            <person name="Lucas S."/>
            <person name="Han J."/>
            <person name="Lapidus A."/>
            <person name="Bruce D."/>
            <person name="Goodwin L."/>
            <person name="Pitluck S."/>
            <person name="Peters L."/>
            <person name="Kyrpides N."/>
            <person name="Mavromatis K."/>
            <person name="Ivanova N."/>
            <person name="Ovchinnikova G."/>
            <person name="Chertkov O."/>
            <person name="Detter J.C."/>
            <person name="Tapia R."/>
            <person name="Han C."/>
            <person name="Land M."/>
            <person name="Hauser L."/>
            <person name="Markowitz V."/>
            <person name="Cheng J.-F."/>
            <person name="Hugenholtz P."/>
            <person name="Woyke T."/>
            <person name="Wu D."/>
            <person name="Tindall B."/>
            <person name="Schuetze A."/>
            <person name="Brambilla E."/>
            <person name="Klenk H.-P."/>
            <person name="Eisen J.A."/>
        </authorList>
    </citation>
    <scope>NUCLEOTIDE SEQUENCE [LARGE SCALE GENOMIC DNA]</scope>
    <source>
        <strain evidence="3">ATCC 25205 / DSM 745 / LMG 13164 / NCIMB 1802</strain>
    </source>
</reference>
<dbReference type="Pfam" id="PF05721">
    <property type="entry name" value="PhyH"/>
    <property type="match status" value="1"/>
</dbReference>
<dbReference type="OrthoDB" id="976214at2"/>
<comment type="cofactor">
    <cofactor evidence="1">
        <name>Fe(2+)</name>
        <dbReference type="ChEBI" id="CHEBI:29033"/>
    </cofactor>
</comment>
<keyword evidence="2" id="KW-0223">Dioxygenase</keyword>
<name>G0IZY2_CYCMS</name>
<proteinExistence type="predicted"/>
<protein>
    <submittedName>
        <fullName evidence="2">Phytanoyl-CoA dioxygenase</fullName>
    </submittedName>
</protein>
<dbReference type="HOGENOM" id="CLU_047725_3_2_10"/>
<dbReference type="SUPFAM" id="SSF51197">
    <property type="entry name" value="Clavaminate synthase-like"/>
    <property type="match status" value="1"/>
</dbReference>
<dbReference type="AlphaFoldDB" id="G0IZY2"/>
<organism evidence="2 3">
    <name type="scientific">Cyclobacterium marinum (strain ATCC 25205 / DSM 745 / LMG 13164 / NCIMB 1802)</name>
    <name type="common">Flectobacillus marinus</name>
    <dbReference type="NCBI Taxonomy" id="880070"/>
    <lineage>
        <taxon>Bacteria</taxon>
        <taxon>Pseudomonadati</taxon>
        <taxon>Bacteroidota</taxon>
        <taxon>Cytophagia</taxon>
        <taxon>Cytophagales</taxon>
        <taxon>Cyclobacteriaceae</taxon>
        <taxon>Cyclobacterium</taxon>
    </lineage>
</organism>
<dbReference type="GO" id="GO:0005506">
    <property type="term" value="F:iron ion binding"/>
    <property type="evidence" value="ECO:0007669"/>
    <property type="project" value="UniProtKB-ARBA"/>
</dbReference>
<dbReference type="Gene3D" id="2.60.120.620">
    <property type="entry name" value="q2cbj1_9rhob like domain"/>
    <property type="match status" value="1"/>
</dbReference>
<dbReference type="InterPro" id="IPR008775">
    <property type="entry name" value="Phytyl_CoA_dOase-like"/>
</dbReference>
<evidence type="ECO:0000256" key="1">
    <source>
        <dbReference type="ARBA" id="ARBA00001954"/>
    </source>
</evidence>